<dbReference type="Gene3D" id="1.10.3460.10">
    <property type="entry name" value="Chlorophyll a/b binding protein domain"/>
    <property type="match status" value="1"/>
</dbReference>
<dbReference type="PANTHER" id="PTHR21649">
    <property type="entry name" value="CHLOROPHYLL A/B BINDING PROTEIN"/>
    <property type="match status" value="1"/>
</dbReference>
<evidence type="ECO:0000256" key="3">
    <source>
        <dbReference type="ARBA" id="ARBA00005933"/>
    </source>
</evidence>
<protein>
    <submittedName>
        <fullName evidence="10">Chlorophyll a-b binding domain-containing protein</fullName>
    </submittedName>
</protein>
<dbReference type="GO" id="GO:0009507">
    <property type="term" value="C:chloroplast"/>
    <property type="evidence" value="ECO:0007669"/>
    <property type="project" value="UniProtKB-SubCell"/>
</dbReference>
<name>A0AAD9D9N5_9STRA</name>
<sequence length="202" mass="21772">MMKIATIAALIGSASAFAPAQTGKASTALNAEMSKSVPFLLNPSKTDGLIGSVGFDPINWSDNFDIKWLQESEIKHGRVAMLATAGFMAQQFVSFPMFADIHVDDSNLAPAAVGISGMMQIVFFAGAEEWRTNKGKITMADMFADSDRVPGDFGFDPMGKLKGKSEAEINDMKLKEIKNGRLAMLAIGGMIHHNFIFGEALF</sequence>
<dbReference type="GO" id="GO:0016020">
    <property type="term" value="C:membrane"/>
    <property type="evidence" value="ECO:0007669"/>
    <property type="project" value="InterPro"/>
</dbReference>
<keyword evidence="5" id="KW-0602">Photosynthesis</keyword>
<evidence type="ECO:0000256" key="5">
    <source>
        <dbReference type="ARBA" id="ARBA00022531"/>
    </source>
</evidence>
<gene>
    <name evidence="10" type="ORF">QTG54_011620</name>
</gene>
<organism evidence="10 11">
    <name type="scientific">Skeletonema marinoi</name>
    <dbReference type="NCBI Taxonomy" id="267567"/>
    <lineage>
        <taxon>Eukaryota</taxon>
        <taxon>Sar</taxon>
        <taxon>Stramenopiles</taxon>
        <taxon>Ochrophyta</taxon>
        <taxon>Bacillariophyta</taxon>
        <taxon>Coscinodiscophyceae</taxon>
        <taxon>Thalassiosirophycidae</taxon>
        <taxon>Thalassiosirales</taxon>
        <taxon>Skeletonemataceae</taxon>
        <taxon>Skeletonema</taxon>
        <taxon>Skeletonema marinoi-dohrnii complex</taxon>
    </lineage>
</organism>
<proteinExistence type="inferred from homology"/>
<evidence type="ECO:0000256" key="9">
    <source>
        <dbReference type="SAM" id="SignalP"/>
    </source>
</evidence>
<feature type="binding site" evidence="8">
    <location>
        <position position="76"/>
    </location>
    <ligand>
        <name>chlorophyll a</name>
        <dbReference type="ChEBI" id="CHEBI:58416"/>
        <label>1</label>
    </ligand>
</feature>
<dbReference type="Proteomes" id="UP001224775">
    <property type="component" value="Unassembled WGS sequence"/>
</dbReference>
<dbReference type="InterPro" id="IPR022796">
    <property type="entry name" value="Chloroa_b-bind"/>
</dbReference>
<evidence type="ECO:0000256" key="7">
    <source>
        <dbReference type="ARBA" id="ARBA00023243"/>
    </source>
</evidence>
<feature type="chain" id="PRO_5041907355" evidence="9">
    <location>
        <begin position="17"/>
        <end position="202"/>
    </location>
</feature>
<dbReference type="GO" id="GO:0016168">
    <property type="term" value="F:chlorophyll binding"/>
    <property type="evidence" value="ECO:0007669"/>
    <property type="project" value="UniProtKB-KW"/>
</dbReference>
<keyword evidence="11" id="KW-1185">Reference proteome</keyword>
<comment type="similarity">
    <text evidence="3">Belongs to the fucoxanthin chlorophyll protein family.</text>
</comment>
<feature type="binding site" description="axial binding residue" evidence="8">
    <location>
        <position position="176"/>
    </location>
    <ligand>
        <name>chlorophyll b</name>
        <dbReference type="ChEBI" id="CHEBI:61721"/>
        <label>3</label>
    </ligand>
    <ligandPart>
        <name>Mg</name>
        <dbReference type="ChEBI" id="CHEBI:25107"/>
    </ligandPart>
</feature>
<dbReference type="EMBL" id="JATAAI010000023">
    <property type="protein sequence ID" value="KAK1737848.1"/>
    <property type="molecule type" value="Genomic_DNA"/>
</dbReference>
<evidence type="ECO:0000256" key="4">
    <source>
        <dbReference type="ARBA" id="ARBA00022528"/>
    </source>
</evidence>
<dbReference type="GO" id="GO:0009765">
    <property type="term" value="P:photosynthesis, light harvesting"/>
    <property type="evidence" value="ECO:0007669"/>
    <property type="project" value="InterPro"/>
</dbReference>
<evidence type="ECO:0000313" key="11">
    <source>
        <dbReference type="Proteomes" id="UP001224775"/>
    </source>
</evidence>
<dbReference type="Pfam" id="PF00504">
    <property type="entry name" value="Chloroa_b-bind"/>
    <property type="match status" value="1"/>
</dbReference>
<comment type="function">
    <text evidence="1">The light-harvesting complex (LHC) functions as a light receptor, it captures and delivers excitation energy to photosystems with which it is closely associated. Energy is transferred from the carotenoid and chlorophyll C (or B) to chlorophyll A and the photosynthetic reaction centers where it is used to synthesize ATP and reducing power.</text>
</comment>
<comment type="caution">
    <text evidence="10">The sequence shown here is derived from an EMBL/GenBank/DDBJ whole genome shotgun (WGS) entry which is preliminary data.</text>
</comment>
<evidence type="ECO:0000256" key="2">
    <source>
        <dbReference type="ARBA" id="ARBA00004229"/>
    </source>
</evidence>
<evidence type="ECO:0000313" key="10">
    <source>
        <dbReference type="EMBL" id="KAK1737848.1"/>
    </source>
</evidence>
<evidence type="ECO:0000256" key="1">
    <source>
        <dbReference type="ARBA" id="ARBA00004022"/>
    </source>
</evidence>
<keyword evidence="8" id="KW-0148">Chlorophyll</keyword>
<feature type="signal peptide" evidence="9">
    <location>
        <begin position="1"/>
        <end position="16"/>
    </location>
</feature>
<comment type="subcellular location">
    <subcellularLocation>
        <location evidence="2">Plastid</location>
        <location evidence="2">Chloroplast</location>
    </subcellularLocation>
</comment>
<dbReference type="SUPFAM" id="SSF103511">
    <property type="entry name" value="Chlorophyll a-b binding protein"/>
    <property type="match status" value="1"/>
</dbReference>
<feature type="binding site" description="axial binding residue" evidence="8">
    <location>
        <position position="78"/>
    </location>
    <ligand>
        <name>chlorophyll b</name>
        <dbReference type="ChEBI" id="CHEBI:61721"/>
        <label>1</label>
    </ligand>
    <ligandPart>
        <name>Mg</name>
        <dbReference type="ChEBI" id="CHEBI:25107"/>
    </ligandPart>
</feature>
<reference evidence="10" key="1">
    <citation type="submission" date="2023-06" db="EMBL/GenBank/DDBJ databases">
        <title>Survivors Of The Sea: Transcriptome response of Skeletonema marinoi to long-term dormancy.</title>
        <authorList>
            <person name="Pinder M.I.M."/>
            <person name="Kourtchenko O."/>
            <person name="Robertson E.K."/>
            <person name="Larsson T."/>
            <person name="Maumus F."/>
            <person name="Osuna-Cruz C.M."/>
            <person name="Vancaester E."/>
            <person name="Stenow R."/>
            <person name="Vandepoele K."/>
            <person name="Ploug H."/>
            <person name="Bruchert V."/>
            <person name="Godhe A."/>
            <person name="Topel M."/>
        </authorList>
    </citation>
    <scope>NUCLEOTIDE SEQUENCE</scope>
    <source>
        <strain evidence="10">R05AC</strain>
    </source>
</reference>
<dbReference type="GO" id="GO:0030076">
    <property type="term" value="C:light-harvesting complex"/>
    <property type="evidence" value="ECO:0007669"/>
    <property type="project" value="UniProtKB-KW"/>
</dbReference>
<keyword evidence="6" id="KW-0934">Plastid</keyword>
<feature type="binding site" evidence="8">
    <location>
        <position position="175"/>
    </location>
    <ligand>
        <name>chlorophyll a</name>
        <dbReference type="ChEBI" id="CHEBI:58416"/>
        <label>1</label>
    </ligand>
</feature>
<accession>A0AAD9D9N5</accession>
<evidence type="ECO:0000256" key="8">
    <source>
        <dbReference type="PIRSR" id="PIRSR601344-1"/>
    </source>
</evidence>
<feature type="binding site" evidence="8">
    <location>
        <position position="73"/>
    </location>
    <ligand>
        <name>chlorophyll a</name>
        <dbReference type="ChEBI" id="CHEBI:58416"/>
        <label>1</label>
    </ligand>
</feature>
<dbReference type="AlphaFoldDB" id="A0AAD9D9N5"/>
<feature type="binding site" evidence="8">
    <location>
        <position position="181"/>
    </location>
    <ligand>
        <name>chlorophyll a</name>
        <dbReference type="ChEBI" id="CHEBI:58416"/>
        <label>1</label>
    </ligand>
</feature>
<feature type="binding site" description="axial binding residue" evidence="8">
    <location>
        <position position="61"/>
    </location>
    <ligand>
        <name>chlorophyll b</name>
        <dbReference type="ChEBI" id="CHEBI:61721"/>
        <label>1</label>
    </ligand>
    <ligandPart>
        <name>Mg</name>
        <dbReference type="ChEBI" id="CHEBI:25107"/>
    </ligandPart>
</feature>
<keyword evidence="9" id="KW-0732">Signal</keyword>
<evidence type="ECO:0000256" key="6">
    <source>
        <dbReference type="ARBA" id="ARBA00022640"/>
    </source>
</evidence>
<keyword evidence="8" id="KW-0157">Chromophore</keyword>
<keyword evidence="7" id="KW-0437">Light-harvesting polypeptide</keyword>
<keyword evidence="4" id="KW-0150">Chloroplast</keyword>
<feature type="binding site" evidence="8">
    <location>
        <position position="179"/>
    </location>
    <ligand>
        <name>chlorophyll a</name>
        <dbReference type="ChEBI" id="CHEBI:58416"/>
        <label>1</label>
    </ligand>
</feature>
<dbReference type="InterPro" id="IPR001344">
    <property type="entry name" value="Chloro_AB-bd_pln"/>
</dbReference>